<gene>
    <name evidence="2" type="ORF">QE152_g31922</name>
</gene>
<keyword evidence="1" id="KW-1133">Transmembrane helix</keyword>
<evidence type="ECO:0000313" key="3">
    <source>
        <dbReference type="Proteomes" id="UP001458880"/>
    </source>
</evidence>
<dbReference type="Proteomes" id="UP001458880">
    <property type="component" value="Unassembled WGS sequence"/>
</dbReference>
<name>A0AAW1J1B3_POPJA</name>
<reference evidence="2 3" key="1">
    <citation type="journal article" date="2024" name="BMC Genomics">
        <title>De novo assembly and annotation of Popillia japonica's genome with initial clues to its potential as an invasive pest.</title>
        <authorList>
            <person name="Cucini C."/>
            <person name="Boschi S."/>
            <person name="Funari R."/>
            <person name="Cardaioli E."/>
            <person name="Iannotti N."/>
            <person name="Marturano G."/>
            <person name="Paoli F."/>
            <person name="Bruttini M."/>
            <person name="Carapelli A."/>
            <person name="Frati F."/>
            <person name="Nardi F."/>
        </authorList>
    </citation>
    <scope>NUCLEOTIDE SEQUENCE [LARGE SCALE GENOMIC DNA]</scope>
    <source>
        <strain evidence="2">DMR45628</strain>
    </source>
</reference>
<evidence type="ECO:0000256" key="1">
    <source>
        <dbReference type="SAM" id="Phobius"/>
    </source>
</evidence>
<feature type="transmembrane region" description="Helical" evidence="1">
    <location>
        <begin position="84"/>
        <end position="105"/>
    </location>
</feature>
<evidence type="ECO:0000313" key="2">
    <source>
        <dbReference type="EMBL" id="KAK9696384.1"/>
    </source>
</evidence>
<feature type="transmembrane region" description="Helical" evidence="1">
    <location>
        <begin position="58"/>
        <end position="78"/>
    </location>
</feature>
<comment type="caution">
    <text evidence="2">The sequence shown here is derived from an EMBL/GenBank/DDBJ whole genome shotgun (WGS) entry which is preliminary data.</text>
</comment>
<accession>A0AAW1J1B3</accession>
<keyword evidence="1" id="KW-0472">Membrane</keyword>
<organism evidence="2 3">
    <name type="scientific">Popillia japonica</name>
    <name type="common">Japanese beetle</name>
    <dbReference type="NCBI Taxonomy" id="7064"/>
    <lineage>
        <taxon>Eukaryota</taxon>
        <taxon>Metazoa</taxon>
        <taxon>Ecdysozoa</taxon>
        <taxon>Arthropoda</taxon>
        <taxon>Hexapoda</taxon>
        <taxon>Insecta</taxon>
        <taxon>Pterygota</taxon>
        <taxon>Neoptera</taxon>
        <taxon>Endopterygota</taxon>
        <taxon>Coleoptera</taxon>
        <taxon>Polyphaga</taxon>
        <taxon>Scarabaeiformia</taxon>
        <taxon>Scarabaeidae</taxon>
        <taxon>Rutelinae</taxon>
        <taxon>Popillia</taxon>
    </lineage>
</organism>
<protein>
    <submittedName>
        <fullName evidence="2">Uncharacterized protein</fullName>
    </submittedName>
</protein>
<proteinExistence type="predicted"/>
<sequence length="108" mass="12002">MKHFGMRISYRTTAKFFKINTEHAKGDALRISSIIQKCSIGINEVGADTAGVGGQYEFLISFIRNLSIFVSPVITNILLTPSKFLYGVLEMLALLISILGFIVIFNEK</sequence>
<dbReference type="AlphaFoldDB" id="A0AAW1J1B3"/>
<keyword evidence="1" id="KW-0812">Transmembrane</keyword>
<dbReference type="EMBL" id="JASPKY010000452">
    <property type="protein sequence ID" value="KAK9696384.1"/>
    <property type="molecule type" value="Genomic_DNA"/>
</dbReference>
<keyword evidence="3" id="KW-1185">Reference proteome</keyword>